<accession>A0A7C4EU65</accession>
<feature type="chain" id="PRO_5028489218" description="Outer membrane protein beta-barrel domain-containing protein" evidence="1">
    <location>
        <begin position="22"/>
        <end position="332"/>
    </location>
</feature>
<organism evidence="2">
    <name type="scientific">Desulfomonile tiedjei</name>
    <dbReference type="NCBI Taxonomy" id="2358"/>
    <lineage>
        <taxon>Bacteria</taxon>
        <taxon>Pseudomonadati</taxon>
        <taxon>Thermodesulfobacteriota</taxon>
        <taxon>Desulfomonilia</taxon>
        <taxon>Desulfomonilales</taxon>
        <taxon>Desulfomonilaceae</taxon>
        <taxon>Desulfomonile</taxon>
    </lineage>
</organism>
<sequence>MTLVKPIIVLVCLLFLVTMSAGECPAWNYREAAFVPQSNQQTQNTQPQQNEVAKVKQKKIVKVKPPQAQVAPQTIEPPLPACMLPIRRVRGWELQGQAFYARTKGTVRFGNALFTPAYGTSQLDIDLNSDLGIPEHQWIGAFTAKYFFKPKWAIRYSVMPTMSEAMASPSRTFNFGPTVGTFGLNTKVKWERLDQRIGLVFDSIRTPSSRVGVFADYVRLTERLQVYQMGGSNTFDNDLNLAMVGLELERCLKSTRLFNILSLECKAGFAFGDDSIGSDLSTGLRYTIPLNNGRWGFVKGGYRYLTFKKKYSDLKLFDTAMEGGFLEAGFIF</sequence>
<keyword evidence="1" id="KW-0732">Signal</keyword>
<evidence type="ECO:0000256" key="1">
    <source>
        <dbReference type="SAM" id="SignalP"/>
    </source>
</evidence>
<dbReference type="EMBL" id="DTGT01000119">
    <property type="protein sequence ID" value="HGH60413.1"/>
    <property type="molecule type" value="Genomic_DNA"/>
</dbReference>
<reference evidence="2" key="1">
    <citation type="journal article" date="2020" name="mSystems">
        <title>Genome- and Community-Level Interaction Insights into Carbon Utilization and Element Cycling Functions of Hydrothermarchaeota in Hydrothermal Sediment.</title>
        <authorList>
            <person name="Zhou Z."/>
            <person name="Liu Y."/>
            <person name="Xu W."/>
            <person name="Pan J."/>
            <person name="Luo Z.H."/>
            <person name="Li M."/>
        </authorList>
    </citation>
    <scope>NUCLEOTIDE SEQUENCE [LARGE SCALE GENOMIC DNA]</scope>
    <source>
        <strain evidence="2">SpSt-769</strain>
    </source>
</reference>
<protein>
    <recommendedName>
        <fullName evidence="3">Outer membrane protein beta-barrel domain-containing protein</fullName>
    </recommendedName>
</protein>
<gene>
    <name evidence="2" type="ORF">ENV54_03835</name>
</gene>
<proteinExistence type="predicted"/>
<feature type="signal peptide" evidence="1">
    <location>
        <begin position="1"/>
        <end position="21"/>
    </location>
</feature>
<evidence type="ECO:0000313" key="2">
    <source>
        <dbReference type="EMBL" id="HGH60413.1"/>
    </source>
</evidence>
<comment type="caution">
    <text evidence="2">The sequence shown here is derived from an EMBL/GenBank/DDBJ whole genome shotgun (WGS) entry which is preliminary data.</text>
</comment>
<name>A0A7C4EU65_9BACT</name>
<evidence type="ECO:0008006" key="3">
    <source>
        <dbReference type="Google" id="ProtNLM"/>
    </source>
</evidence>
<dbReference type="AlphaFoldDB" id="A0A7C4EU65"/>